<sequence>MAQAKIKKPAIKGWNVPIARRLVDKERSTKDTLRIIVPSEDGNVLRSFNVPKKFVTDNNNEKDYFYIWIPKKDFTQWSYSYIWEKGQYKQLACKALGFNHLVELMNICAHFTRQLIASIKNALKTIKDKAAAQVRNIIKMQKEFNETELKISEVNLELDQLVTKSYLDKEGKDKESPPKEVKNEFVMDKNIDIEW</sequence>
<dbReference type="Proteomes" id="UP000237990">
    <property type="component" value="Chromosome"/>
</dbReference>
<feature type="coiled-coil region" evidence="1">
    <location>
        <begin position="137"/>
        <end position="164"/>
    </location>
</feature>
<dbReference type="AlphaFoldDB" id="A0AAD0HS69"/>
<evidence type="ECO:0000313" key="3">
    <source>
        <dbReference type="Proteomes" id="UP000237990"/>
    </source>
</evidence>
<dbReference type="EMBL" id="CP022432">
    <property type="protein sequence ID" value="AVN65988.1"/>
    <property type="molecule type" value="Genomic_DNA"/>
</dbReference>
<evidence type="ECO:0000256" key="1">
    <source>
        <dbReference type="SAM" id="Coils"/>
    </source>
</evidence>
<protein>
    <submittedName>
        <fullName evidence="2">Uncharacterized protein</fullName>
    </submittedName>
</protein>
<gene>
    <name evidence="2" type="ORF">MflW12_5830</name>
</gene>
<reference evidence="2 3" key="1">
    <citation type="submission" date="2017-07" db="EMBL/GenBank/DDBJ databases">
        <title>Comparative genomic analysis of Mesoplasma florum.</title>
        <authorList>
            <person name="Baby V."/>
            <person name="Lachance J.-C."/>
            <person name="Gagnon J."/>
            <person name="Lucier J.-F."/>
            <person name="Matteau D."/>
            <person name="Knight T.F."/>
            <person name="Rodrigue S."/>
        </authorList>
    </citation>
    <scope>NUCLEOTIDE SEQUENCE [LARGE SCALE GENOMIC DNA]</scope>
    <source>
        <strain evidence="2 3">W12</strain>
    </source>
</reference>
<proteinExistence type="predicted"/>
<organism evidence="2 3">
    <name type="scientific">Mesoplasma florum</name>
    <name type="common">Acholeplasma florum</name>
    <dbReference type="NCBI Taxonomy" id="2151"/>
    <lineage>
        <taxon>Bacteria</taxon>
        <taxon>Bacillati</taxon>
        <taxon>Mycoplasmatota</taxon>
        <taxon>Mollicutes</taxon>
        <taxon>Entomoplasmatales</taxon>
        <taxon>Entomoplasmataceae</taxon>
        <taxon>Mesoplasma</taxon>
    </lineage>
</organism>
<accession>A0AAD0HS69</accession>
<name>A0AAD0HS69_MESFO</name>
<dbReference type="RefSeq" id="WP_023026058.1">
    <property type="nucleotide sequence ID" value="NZ_CP022432.1"/>
</dbReference>
<keyword evidence="1" id="KW-0175">Coiled coil</keyword>
<evidence type="ECO:0000313" key="2">
    <source>
        <dbReference type="EMBL" id="AVN65988.1"/>
    </source>
</evidence>